<dbReference type="InterPro" id="IPR030902">
    <property type="entry name" value="CLB_0814_fam"/>
</dbReference>
<protein>
    <submittedName>
        <fullName evidence="1">TIGR04540 family protein</fullName>
    </submittedName>
</protein>
<dbReference type="NCBIfam" id="TIGR04540">
    <property type="entry name" value="CLB_0814_fam"/>
    <property type="match status" value="1"/>
</dbReference>
<dbReference type="Proteomes" id="UP000600565">
    <property type="component" value="Unassembled WGS sequence"/>
</dbReference>
<keyword evidence="2" id="KW-1185">Reference proteome</keyword>
<reference evidence="1 2" key="1">
    <citation type="submission" date="2020-08" db="EMBL/GenBank/DDBJ databases">
        <title>A Genomic Blueprint of the Chicken Gut Microbiome.</title>
        <authorList>
            <person name="Gilroy R."/>
            <person name="Ravi A."/>
            <person name="Getino M."/>
            <person name="Pursley I."/>
            <person name="Horton D.L."/>
            <person name="Alikhan N.-F."/>
            <person name="Baker D."/>
            <person name="Gharbi K."/>
            <person name="Hall N."/>
            <person name="Watson M."/>
            <person name="Adriaenssens E.M."/>
            <person name="Foster-Nyarko E."/>
            <person name="Jarju S."/>
            <person name="Secka A."/>
            <person name="Antonio M."/>
            <person name="Oren A."/>
            <person name="Chaudhuri R."/>
            <person name="La Ragione R.M."/>
            <person name="Hildebrand F."/>
            <person name="Pallen M.J."/>
        </authorList>
    </citation>
    <scope>NUCLEOTIDE SEQUENCE [LARGE SCALE GENOMIC DNA]</scope>
    <source>
        <strain evidence="1 2">Sa1YVA6</strain>
    </source>
</reference>
<evidence type="ECO:0000313" key="1">
    <source>
        <dbReference type="EMBL" id="MBD8034593.1"/>
    </source>
</evidence>
<dbReference type="EMBL" id="JACSPW010000019">
    <property type="protein sequence ID" value="MBD8034593.1"/>
    <property type="molecule type" value="Genomic_DNA"/>
</dbReference>
<dbReference type="RefSeq" id="WP_191705090.1">
    <property type="nucleotide sequence ID" value="NZ_JACSPW010000019.1"/>
</dbReference>
<name>A0ABR8XRL3_9BACL</name>
<sequence>MELKRFYRTQRELAIALNQLIDSYWENEINEDELMGNIKVIYENNNDKLLKGNDYTKVVLQQCGKRRLSIVSKILDISKKNSIV</sequence>
<evidence type="ECO:0000313" key="2">
    <source>
        <dbReference type="Proteomes" id="UP000600565"/>
    </source>
</evidence>
<gene>
    <name evidence="1" type="ORF">H9632_16110</name>
</gene>
<comment type="caution">
    <text evidence="1">The sequence shown here is derived from an EMBL/GenBank/DDBJ whole genome shotgun (WGS) entry which is preliminary data.</text>
</comment>
<organism evidence="1 2">
    <name type="scientific">Solibacillus merdavium</name>
    <dbReference type="NCBI Taxonomy" id="2762218"/>
    <lineage>
        <taxon>Bacteria</taxon>
        <taxon>Bacillati</taxon>
        <taxon>Bacillota</taxon>
        <taxon>Bacilli</taxon>
        <taxon>Bacillales</taxon>
        <taxon>Caryophanaceae</taxon>
        <taxon>Solibacillus</taxon>
    </lineage>
</organism>
<accession>A0ABR8XRL3</accession>
<proteinExistence type="predicted"/>